<organism evidence="1 2">
    <name type="scientific">Brachionus plicatilis</name>
    <name type="common">Marine rotifer</name>
    <name type="synonym">Brachionus muelleri</name>
    <dbReference type="NCBI Taxonomy" id="10195"/>
    <lineage>
        <taxon>Eukaryota</taxon>
        <taxon>Metazoa</taxon>
        <taxon>Spiralia</taxon>
        <taxon>Gnathifera</taxon>
        <taxon>Rotifera</taxon>
        <taxon>Eurotatoria</taxon>
        <taxon>Monogononta</taxon>
        <taxon>Pseudotrocha</taxon>
        <taxon>Ploima</taxon>
        <taxon>Brachionidae</taxon>
        <taxon>Brachionus</taxon>
    </lineage>
</organism>
<comment type="caution">
    <text evidence="1">The sequence shown here is derived from an EMBL/GenBank/DDBJ whole genome shotgun (WGS) entry which is preliminary data.</text>
</comment>
<dbReference type="EMBL" id="REGN01005233">
    <property type="protein sequence ID" value="RNA14230.1"/>
    <property type="molecule type" value="Genomic_DNA"/>
</dbReference>
<feature type="non-terminal residue" evidence="1">
    <location>
        <position position="1"/>
    </location>
</feature>
<name>A0A3M7QSA7_BRAPC</name>
<proteinExistence type="predicted"/>
<accession>A0A3M7QSA7</accession>
<keyword evidence="2" id="KW-1185">Reference proteome</keyword>
<evidence type="ECO:0000313" key="1">
    <source>
        <dbReference type="EMBL" id="RNA14230.1"/>
    </source>
</evidence>
<dbReference type="Proteomes" id="UP000276133">
    <property type="component" value="Unassembled WGS sequence"/>
</dbReference>
<protein>
    <submittedName>
        <fullName evidence="1">Uncharacterized protein</fullName>
    </submittedName>
</protein>
<reference evidence="1 2" key="1">
    <citation type="journal article" date="2018" name="Sci. Rep.">
        <title>Genomic signatures of local adaptation to the degree of environmental predictability in rotifers.</title>
        <authorList>
            <person name="Franch-Gras L."/>
            <person name="Hahn C."/>
            <person name="Garcia-Roger E.M."/>
            <person name="Carmona M.J."/>
            <person name="Serra M."/>
            <person name="Gomez A."/>
        </authorList>
    </citation>
    <scope>NUCLEOTIDE SEQUENCE [LARGE SCALE GENOMIC DNA]</scope>
    <source>
        <strain evidence="1">HYR1</strain>
    </source>
</reference>
<sequence>LLFFFIKNMFDKNFLLIKKKNQNKLKRHKLEKIVTCGTCLNSSSFRKKRRNYTMELVSNKHNI</sequence>
<dbReference type="AlphaFoldDB" id="A0A3M7QSA7"/>
<evidence type="ECO:0000313" key="2">
    <source>
        <dbReference type="Proteomes" id="UP000276133"/>
    </source>
</evidence>
<gene>
    <name evidence="1" type="ORF">BpHYR1_049348</name>
</gene>